<accession>A0A2T0VWX2</accession>
<dbReference type="Proteomes" id="UP000238205">
    <property type="component" value="Unassembled WGS sequence"/>
</dbReference>
<dbReference type="Pfam" id="PF12682">
    <property type="entry name" value="Flavodoxin_4"/>
    <property type="match status" value="1"/>
</dbReference>
<dbReference type="EMBL" id="PVTO01000031">
    <property type="protein sequence ID" value="PRY76503.1"/>
    <property type="molecule type" value="Genomic_DNA"/>
</dbReference>
<dbReference type="PANTHER" id="PTHR39201">
    <property type="entry name" value="EXPORTED PROTEIN-RELATED"/>
    <property type="match status" value="1"/>
</dbReference>
<evidence type="ECO:0000259" key="1">
    <source>
        <dbReference type="Pfam" id="PF12682"/>
    </source>
</evidence>
<evidence type="ECO:0000313" key="3">
    <source>
        <dbReference type="Proteomes" id="UP000238205"/>
    </source>
</evidence>
<dbReference type="InterPro" id="IPR029039">
    <property type="entry name" value="Flavoprotein-like_sf"/>
</dbReference>
<organism evidence="2 3">
    <name type="scientific">Alkalibacterium olivapovliticus</name>
    <dbReference type="NCBI Taxonomy" id="99907"/>
    <lineage>
        <taxon>Bacteria</taxon>
        <taxon>Bacillati</taxon>
        <taxon>Bacillota</taxon>
        <taxon>Bacilli</taxon>
        <taxon>Lactobacillales</taxon>
        <taxon>Carnobacteriaceae</taxon>
        <taxon>Alkalibacterium</taxon>
    </lineage>
</organism>
<dbReference type="AlphaFoldDB" id="A0A2T0VWX2"/>
<comment type="caution">
    <text evidence="2">The sequence shown here is derived from an EMBL/GenBank/DDBJ whole genome shotgun (WGS) entry which is preliminary data.</text>
</comment>
<dbReference type="Gene3D" id="3.40.50.360">
    <property type="match status" value="1"/>
</dbReference>
<dbReference type="OrthoDB" id="9806505at2"/>
<dbReference type="PANTHER" id="PTHR39201:SF1">
    <property type="entry name" value="FLAVODOXIN-LIKE DOMAIN-CONTAINING PROTEIN"/>
    <property type="match status" value="1"/>
</dbReference>
<keyword evidence="3" id="KW-1185">Reference proteome</keyword>
<protein>
    <submittedName>
        <fullName evidence="2">Flavodoxin</fullName>
    </submittedName>
</protein>
<gene>
    <name evidence="2" type="ORF">CLV38_1313</name>
</gene>
<dbReference type="GO" id="GO:0016651">
    <property type="term" value="F:oxidoreductase activity, acting on NAD(P)H"/>
    <property type="evidence" value="ECO:0007669"/>
    <property type="project" value="UniProtKB-ARBA"/>
</dbReference>
<sequence length="174" mass="20026">MSKIVYFSRKYENFVNGKITTLSIGNTKVLAEKIESNIHAELMEIIPIEEYPKKYEQLVQMAEKEKQQQLRPLFKELEVNIDEDDTIFLGFPNWCGTFPMVVAHFLESHDLSDKTIYPFCTHEGSAFGSSMFELKKLCPNSTIMQGLPVRGSRVHKADKAVENWLIQYQQNGGM</sequence>
<dbReference type="GO" id="GO:0010181">
    <property type="term" value="F:FMN binding"/>
    <property type="evidence" value="ECO:0007669"/>
    <property type="project" value="InterPro"/>
</dbReference>
<reference evidence="2 3" key="1">
    <citation type="submission" date="2018-03" db="EMBL/GenBank/DDBJ databases">
        <title>Genomic Encyclopedia of Archaeal and Bacterial Type Strains, Phase II (KMG-II): from individual species to whole genera.</title>
        <authorList>
            <person name="Goeker M."/>
        </authorList>
    </citation>
    <scope>NUCLEOTIDE SEQUENCE [LARGE SCALE GENOMIC DNA]</scope>
    <source>
        <strain evidence="2 3">DSM 13175</strain>
    </source>
</reference>
<dbReference type="SUPFAM" id="SSF52218">
    <property type="entry name" value="Flavoproteins"/>
    <property type="match status" value="1"/>
</dbReference>
<proteinExistence type="predicted"/>
<dbReference type="RefSeq" id="WP_106195793.1">
    <property type="nucleotide sequence ID" value="NZ_PVTO01000031.1"/>
</dbReference>
<evidence type="ECO:0000313" key="2">
    <source>
        <dbReference type="EMBL" id="PRY76503.1"/>
    </source>
</evidence>
<dbReference type="InterPro" id="IPR008254">
    <property type="entry name" value="Flavodoxin/NO_synth"/>
</dbReference>
<feature type="domain" description="Flavodoxin-like" evidence="1">
    <location>
        <begin position="25"/>
        <end position="164"/>
    </location>
</feature>
<name>A0A2T0VWX2_9LACT</name>